<evidence type="ECO:0000313" key="1">
    <source>
        <dbReference type="EMBL" id="KKK40202.1"/>
    </source>
</evidence>
<accession>A0A0F8V6U5</accession>
<dbReference type="AlphaFoldDB" id="A0A0F8V6U5"/>
<proteinExistence type="predicted"/>
<gene>
    <name evidence="1" type="ORF">LCGC14_3138020</name>
</gene>
<comment type="caution">
    <text evidence="1">The sequence shown here is derived from an EMBL/GenBank/DDBJ whole genome shotgun (WGS) entry which is preliminary data.</text>
</comment>
<name>A0A0F8V6U5_9ZZZZ</name>
<dbReference type="EMBL" id="LAZR01070494">
    <property type="protein sequence ID" value="KKK40202.1"/>
    <property type="molecule type" value="Genomic_DNA"/>
</dbReference>
<organism evidence="1">
    <name type="scientific">marine sediment metagenome</name>
    <dbReference type="NCBI Taxonomy" id="412755"/>
    <lineage>
        <taxon>unclassified sequences</taxon>
        <taxon>metagenomes</taxon>
        <taxon>ecological metagenomes</taxon>
    </lineage>
</organism>
<sequence>MTIQIWEVGFKNTEKKYLNAVDIDDALQRARDWSQEEFDKYKKEAKGKIDEVELADDYLVESLKLFVETDIENAEAQQKKEWLTACNYGFKICSLSITEQQVRTSENLTLSAITFYPHEKCQN</sequence>
<protein>
    <submittedName>
        <fullName evidence="1">Uncharacterized protein</fullName>
    </submittedName>
</protein>
<reference evidence="1" key="1">
    <citation type="journal article" date="2015" name="Nature">
        <title>Complex archaea that bridge the gap between prokaryotes and eukaryotes.</title>
        <authorList>
            <person name="Spang A."/>
            <person name="Saw J.H."/>
            <person name="Jorgensen S.L."/>
            <person name="Zaremba-Niedzwiedzka K."/>
            <person name="Martijn J."/>
            <person name="Lind A.E."/>
            <person name="van Eijk R."/>
            <person name="Schleper C."/>
            <person name="Guy L."/>
            <person name="Ettema T.J."/>
        </authorList>
    </citation>
    <scope>NUCLEOTIDE SEQUENCE</scope>
</reference>